<dbReference type="InterPro" id="IPR046335">
    <property type="entry name" value="LacI/GalR-like_sensor"/>
</dbReference>
<keyword evidence="6" id="KW-1185">Reference proteome</keyword>
<dbReference type="Pfam" id="PF00356">
    <property type="entry name" value="LacI"/>
    <property type="match status" value="1"/>
</dbReference>
<dbReference type="PROSITE" id="PS50932">
    <property type="entry name" value="HTH_LACI_2"/>
    <property type="match status" value="1"/>
</dbReference>
<dbReference type="SUPFAM" id="SSF53822">
    <property type="entry name" value="Periplasmic binding protein-like I"/>
    <property type="match status" value="1"/>
</dbReference>
<dbReference type="GO" id="GO:0003700">
    <property type="term" value="F:DNA-binding transcription factor activity"/>
    <property type="evidence" value="ECO:0007669"/>
    <property type="project" value="TreeGrafter"/>
</dbReference>
<keyword evidence="2" id="KW-0238">DNA-binding</keyword>
<dbReference type="Pfam" id="PF13377">
    <property type="entry name" value="Peripla_BP_3"/>
    <property type="match status" value="1"/>
</dbReference>
<protein>
    <submittedName>
        <fullName evidence="5">LacI-type transcriptional regulator</fullName>
    </submittedName>
</protein>
<gene>
    <name evidence="5" type="ORF">BITS_0674</name>
</gene>
<dbReference type="PANTHER" id="PTHR30146">
    <property type="entry name" value="LACI-RELATED TRANSCRIPTIONAL REPRESSOR"/>
    <property type="match status" value="1"/>
</dbReference>
<accession>A0A087EI36</accession>
<feature type="domain" description="HTH lacI-type" evidence="4">
    <location>
        <begin position="2"/>
        <end position="58"/>
    </location>
</feature>
<evidence type="ECO:0000313" key="5">
    <source>
        <dbReference type="EMBL" id="KFJ07437.1"/>
    </source>
</evidence>
<dbReference type="GO" id="GO:0000976">
    <property type="term" value="F:transcription cis-regulatory region binding"/>
    <property type="evidence" value="ECO:0007669"/>
    <property type="project" value="TreeGrafter"/>
</dbReference>
<dbReference type="Gene3D" id="1.10.260.40">
    <property type="entry name" value="lambda repressor-like DNA-binding domains"/>
    <property type="match status" value="1"/>
</dbReference>
<dbReference type="SMART" id="SM00354">
    <property type="entry name" value="HTH_LACI"/>
    <property type="match status" value="1"/>
</dbReference>
<name>A0A087EI36_9BIFI</name>
<dbReference type="Proteomes" id="UP000029080">
    <property type="component" value="Unassembled WGS sequence"/>
</dbReference>
<dbReference type="EMBL" id="JGZU01000004">
    <property type="protein sequence ID" value="KFJ07437.1"/>
    <property type="molecule type" value="Genomic_DNA"/>
</dbReference>
<dbReference type="RefSeq" id="WP_026642264.1">
    <property type="nucleotide sequence ID" value="NZ_JGZU01000004.1"/>
</dbReference>
<evidence type="ECO:0000256" key="1">
    <source>
        <dbReference type="ARBA" id="ARBA00023015"/>
    </source>
</evidence>
<dbReference type="AlphaFoldDB" id="A0A087EI36"/>
<keyword evidence="3" id="KW-0804">Transcription</keyword>
<dbReference type="Gene3D" id="3.40.50.2300">
    <property type="match status" value="1"/>
</dbReference>
<dbReference type="SUPFAM" id="SSF47413">
    <property type="entry name" value="lambda repressor-like DNA-binding domains"/>
    <property type="match status" value="1"/>
</dbReference>
<dbReference type="CDD" id="cd01392">
    <property type="entry name" value="HTH_LacI"/>
    <property type="match status" value="1"/>
</dbReference>
<reference evidence="5 6" key="1">
    <citation type="submission" date="2014-03" db="EMBL/GenBank/DDBJ databases">
        <title>Genomics of Bifidobacteria.</title>
        <authorList>
            <person name="Ventura M."/>
            <person name="Milani C."/>
            <person name="Lugli G.A."/>
        </authorList>
    </citation>
    <scope>NUCLEOTIDE SEQUENCE [LARGE SCALE GENOMIC DNA]</scope>
    <source>
        <strain evidence="5 6">JCM 13495</strain>
    </source>
</reference>
<comment type="caution">
    <text evidence="5">The sequence shown here is derived from an EMBL/GenBank/DDBJ whole genome shotgun (WGS) entry which is preliminary data.</text>
</comment>
<dbReference type="OrthoDB" id="37081at2"/>
<dbReference type="CDD" id="cd01544">
    <property type="entry name" value="PBP1_GalR"/>
    <property type="match status" value="1"/>
</dbReference>
<dbReference type="eggNOG" id="COG1609">
    <property type="taxonomic scope" value="Bacteria"/>
</dbReference>
<keyword evidence="1" id="KW-0805">Transcription regulation</keyword>
<evidence type="ECO:0000256" key="3">
    <source>
        <dbReference type="ARBA" id="ARBA00023163"/>
    </source>
</evidence>
<dbReference type="InterPro" id="IPR010982">
    <property type="entry name" value="Lambda_DNA-bd_dom_sf"/>
</dbReference>
<sequence>MATIREIAKKAGFSQATVSRVLNDDPTFTVKETTRKKILDASLEMGYGTMSHLQRVVIPQNIALLNDTFSDKGLQDAYFNELRTSLYQRANAERMNLSEYYDADARIADADKYSGFIAIGPQPLTPDALRRLHEVLPYGVFIDINPAPNLFDSVQPDLEQMIMDAMDTLVSSGNRRIGFIGGSGSIMGKCEYPEDTRAFAFRNWATRYGLETEGLIFEEGPFTVENGRALGEELISAHAGNLPDGLIVAADSLAVGVLQACAASGVLVPRDMRVVSINNQEIAKYTSPALSSYDINKDELVRAAMVTLAEAISTRRTINHHLRISTELVVRDSFIPADK</sequence>
<evidence type="ECO:0000259" key="4">
    <source>
        <dbReference type="PROSITE" id="PS50932"/>
    </source>
</evidence>
<evidence type="ECO:0000313" key="6">
    <source>
        <dbReference type="Proteomes" id="UP000029080"/>
    </source>
</evidence>
<dbReference type="InterPro" id="IPR028082">
    <property type="entry name" value="Peripla_BP_I"/>
</dbReference>
<dbReference type="PANTHER" id="PTHR30146:SF149">
    <property type="entry name" value="HTH-TYPE TRANSCRIPTIONAL REGULATOR EBGR"/>
    <property type="match status" value="1"/>
</dbReference>
<dbReference type="InterPro" id="IPR000843">
    <property type="entry name" value="HTH_LacI"/>
</dbReference>
<evidence type="ECO:0000256" key="2">
    <source>
        <dbReference type="ARBA" id="ARBA00023125"/>
    </source>
</evidence>
<dbReference type="STRING" id="356829.BITS_0674"/>
<organism evidence="5 6">
    <name type="scientific">Bifidobacterium tsurumiense</name>
    <dbReference type="NCBI Taxonomy" id="356829"/>
    <lineage>
        <taxon>Bacteria</taxon>
        <taxon>Bacillati</taxon>
        <taxon>Actinomycetota</taxon>
        <taxon>Actinomycetes</taxon>
        <taxon>Bifidobacteriales</taxon>
        <taxon>Bifidobacteriaceae</taxon>
        <taxon>Bifidobacterium</taxon>
    </lineage>
</organism>
<proteinExistence type="predicted"/>